<dbReference type="EMBL" id="FN653033">
    <property type="protein sequence ID" value="CBY08867.1"/>
    <property type="molecule type" value="Genomic_DNA"/>
</dbReference>
<dbReference type="GO" id="GO:0005886">
    <property type="term" value="C:plasma membrane"/>
    <property type="evidence" value="ECO:0007669"/>
    <property type="project" value="UniProtKB-SubCell"/>
</dbReference>
<keyword evidence="13" id="KW-1185">Reference proteome</keyword>
<keyword evidence="2" id="KW-1003">Cell membrane</keyword>
<keyword evidence="7" id="KW-0675">Receptor</keyword>
<keyword evidence="9" id="KW-0807">Transducer</keyword>
<evidence type="ECO:0000256" key="6">
    <source>
        <dbReference type="ARBA" id="ARBA00023136"/>
    </source>
</evidence>
<feature type="transmembrane region" description="Helical" evidence="10">
    <location>
        <begin position="238"/>
        <end position="262"/>
    </location>
</feature>
<feature type="transmembrane region" description="Helical" evidence="10">
    <location>
        <begin position="274"/>
        <end position="295"/>
    </location>
</feature>
<name>E4XAV8_OIKDI</name>
<keyword evidence="5" id="KW-0297">G-protein coupled receptor</keyword>
<sequence length="360" mass="40476">MKNENIPCEIFSMQVESLGNRPALIFGPACLASSIASIWSILAIQTDLLIKLRWPMKQHTGELLNTNRSRIITVLIWMMSFGLAYGVKLINVTYGLNESTLSYGPMLERKVETEEGSNKNTQNFLKELYLLSGITSLLGDLENHQTIGNESFSQITTGVADYWQNLLQLSDGESSSGTTDIRHYLFVVIVWGLPFLLTVFLAFYLIITIQNATKNLNSTATAQRVTQRKKFLKRSMEATLRMIVVEIVFVATWLPSIIAIVIDGNSDGCSRSVNTFTLISCFILTSGSFINLFVYHLMWKEFSTKFNDLICGAIGKSRIQSIYSCRRSTQRTEMSDMSNDSRRATNITVTNTVNQDEDNS</sequence>
<evidence type="ECO:0000256" key="5">
    <source>
        <dbReference type="ARBA" id="ARBA00023040"/>
    </source>
</evidence>
<feature type="transmembrane region" description="Helical" evidence="10">
    <location>
        <begin position="71"/>
        <end position="96"/>
    </location>
</feature>
<accession>E4XAV8</accession>
<keyword evidence="3 10" id="KW-0812">Transmembrane</keyword>
<evidence type="ECO:0000256" key="4">
    <source>
        <dbReference type="ARBA" id="ARBA00022989"/>
    </source>
</evidence>
<dbReference type="Pfam" id="PF00001">
    <property type="entry name" value="7tm_1"/>
    <property type="match status" value="1"/>
</dbReference>
<evidence type="ECO:0000259" key="11">
    <source>
        <dbReference type="PROSITE" id="PS50262"/>
    </source>
</evidence>
<keyword evidence="8" id="KW-0325">Glycoprotein</keyword>
<evidence type="ECO:0000313" key="12">
    <source>
        <dbReference type="EMBL" id="CBY08867.1"/>
    </source>
</evidence>
<keyword evidence="6 10" id="KW-0472">Membrane</keyword>
<feature type="domain" description="G-protein coupled receptors family 1 profile" evidence="11">
    <location>
        <begin position="36"/>
        <end position="295"/>
    </location>
</feature>
<evidence type="ECO:0000256" key="8">
    <source>
        <dbReference type="ARBA" id="ARBA00023180"/>
    </source>
</evidence>
<gene>
    <name evidence="12" type="ORF">GSOID_T00005707001</name>
</gene>
<feature type="transmembrane region" description="Helical" evidence="10">
    <location>
        <begin position="184"/>
        <end position="207"/>
    </location>
</feature>
<evidence type="ECO:0000256" key="7">
    <source>
        <dbReference type="ARBA" id="ARBA00023170"/>
    </source>
</evidence>
<proteinExistence type="predicted"/>
<protein>
    <recommendedName>
        <fullName evidence="11">G-protein coupled receptors family 1 profile domain-containing protein</fullName>
    </recommendedName>
</protein>
<dbReference type="PROSITE" id="PS50262">
    <property type="entry name" value="G_PROTEIN_RECEP_F1_2"/>
    <property type="match status" value="1"/>
</dbReference>
<evidence type="ECO:0000256" key="2">
    <source>
        <dbReference type="ARBA" id="ARBA00022475"/>
    </source>
</evidence>
<keyword evidence="4 10" id="KW-1133">Transmembrane helix</keyword>
<dbReference type="InterPro" id="IPR000276">
    <property type="entry name" value="GPCR_Rhodpsn"/>
</dbReference>
<feature type="transmembrane region" description="Helical" evidence="10">
    <location>
        <begin position="23"/>
        <end position="50"/>
    </location>
</feature>
<dbReference type="GO" id="GO:0004930">
    <property type="term" value="F:G protein-coupled receptor activity"/>
    <property type="evidence" value="ECO:0007669"/>
    <property type="project" value="UniProtKB-KW"/>
</dbReference>
<evidence type="ECO:0000313" key="13">
    <source>
        <dbReference type="Proteomes" id="UP000001307"/>
    </source>
</evidence>
<dbReference type="PANTHER" id="PTHR24246:SF27">
    <property type="entry name" value="ADENOSINE RECEPTOR, ISOFORM A"/>
    <property type="match status" value="1"/>
</dbReference>
<comment type="subcellular location">
    <subcellularLocation>
        <location evidence="1">Cell membrane</location>
        <topology evidence="1">Multi-pass membrane protein</topology>
    </subcellularLocation>
</comment>
<evidence type="ECO:0000256" key="1">
    <source>
        <dbReference type="ARBA" id="ARBA00004651"/>
    </source>
</evidence>
<dbReference type="InParanoid" id="E4XAV8"/>
<dbReference type="SUPFAM" id="SSF81321">
    <property type="entry name" value="Family A G protein-coupled receptor-like"/>
    <property type="match status" value="1"/>
</dbReference>
<dbReference type="AlphaFoldDB" id="E4XAV8"/>
<organism evidence="12">
    <name type="scientific">Oikopleura dioica</name>
    <name type="common">Tunicate</name>
    <dbReference type="NCBI Taxonomy" id="34765"/>
    <lineage>
        <taxon>Eukaryota</taxon>
        <taxon>Metazoa</taxon>
        <taxon>Chordata</taxon>
        <taxon>Tunicata</taxon>
        <taxon>Appendicularia</taxon>
        <taxon>Copelata</taxon>
        <taxon>Oikopleuridae</taxon>
        <taxon>Oikopleura</taxon>
    </lineage>
</organism>
<dbReference type="InterPro" id="IPR017452">
    <property type="entry name" value="GPCR_Rhodpsn_7TM"/>
</dbReference>
<dbReference type="Gene3D" id="1.20.1070.10">
    <property type="entry name" value="Rhodopsin 7-helix transmembrane proteins"/>
    <property type="match status" value="1"/>
</dbReference>
<dbReference type="PANTHER" id="PTHR24246">
    <property type="entry name" value="OLFACTORY RECEPTOR AND ADENOSINE RECEPTOR"/>
    <property type="match status" value="1"/>
</dbReference>
<evidence type="ECO:0000256" key="10">
    <source>
        <dbReference type="SAM" id="Phobius"/>
    </source>
</evidence>
<evidence type="ECO:0000256" key="9">
    <source>
        <dbReference type="ARBA" id="ARBA00023224"/>
    </source>
</evidence>
<evidence type="ECO:0000256" key="3">
    <source>
        <dbReference type="ARBA" id="ARBA00022692"/>
    </source>
</evidence>
<reference evidence="12" key="1">
    <citation type="journal article" date="2010" name="Science">
        <title>Plasticity of animal genome architecture unmasked by rapid evolution of a pelagic tunicate.</title>
        <authorList>
            <person name="Denoeud F."/>
            <person name="Henriet S."/>
            <person name="Mungpakdee S."/>
            <person name="Aury J.M."/>
            <person name="Da Silva C."/>
            <person name="Brinkmann H."/>
            <person name="Mikhaleva J."/>
            <person name="Olsen L.C."/>
            <person name="Jubin C."/>
            <person name="Canestro C."/>
            <person name="Bouquet J.M."/>
            <person name="Danks G."/>
            <person name="Poulain J."/>
            <person name="Campsteijn C."/>
            <person name="Adamski M."/>
            <person name="Cross I."/>
            <person name="Yadetie F."/>
            <person name="Muffato M."/>
            <person name="Louis A."/>
            <person name="Butcher S."/>
            <person name="Tsagkogeorga G."/>
            <person name="Konrad A."/>
            <person name="Singh S."/>
            <person name="Jensen M.F."/>
            <person name="Cong E.H."/>
            <person name="Eikeseth-Otteraa H."/>
            <person name="Noel B."/>
            <person name="Anthouard V."/>
            <person name="Porcel B.M."/>
            <person name="Kachouri-Lafond R."/>
            <person name="Nishino A."/>
            <person name="Ugolini M."/>
            <person name="Chourrout P."/>
            <person name="Nishida H."/>
            <person name="Aasland R."/>
            <person name="Huzurbazar S."/>
            <person name="Westhof E."/>
            <person name="Delsuc F."/>
            <person name="Lehrach H."/>
            <person name="Reinhardt R."/>
            <person name="Weissenbach J."/>
            <person name="Roy S.W."/>
            <person name="Artiguenave F."/>
            <person name="Postlethwait J.H."/>
            <person name="Manak J.R."/>
            <person name="Thompson E.M."/>
            <person name="Jaillon O."/>
            <person name="Du Pasquier L."/>
            <person name="Boudinot P."/>
            <person name="Liberles D.A."/>
            <person name="Volff J.N."/>
            <person name="Philippe H."/>
            <person name="Lenhard B."/>
            <person name="Roest Crollius H."/>
            <person name="Wincker P."/>
            <person name="Chourrout D."/>
        </authorList>
    </citation>
    <scope>NUCLEOTIDE SEQUENCE [LARGE SCALE GENOMIC DNA]</scope>
</reference>
<dbReference type="Proteomes" id="UP000001307">
    <property type="component" value="Unassembled WGS sequence"/>
</dbReference>